<evidence type="ECO:0000313" key="8">
    <source>
        <dbReference type="Proteomes" id="UP000664132"/>
    </source>
</evidence>
<dbReference type="Pfam" id="PF04082">
    <property type="entry name" value="Fungal_trans"/>
    <property type="match status" value="1"/>
</dbReference>
<dbReference type="EMBL" id="JAFJYH010000027">
    <property type="protein sequence ID" value="KAG4423926.1"/>
    <property type="molecule type" value="Genomic_DNA"/>
</dbReference>
<accession>A0A8H7WFG7</accession>
<evidence type="ECO:0000256" key="2">
    <source>
        <dbReference type="ARBA" id="ARBA00023015"/>
    </source>
</evidence>
<evidence type="ECO:0000256" key="4">
    <source>
        <dbReference type="ARBA" id="ARBA00023163"/>
    </source>
</evidence>
<dbReference type="PANTHER" id="PTHR46910">
    <property type="entry name" value="TRANSCRIPTION FACTOR PDR1"/>
    <property type="match status" value="1"/>
</dbReference>
<dbReference type="InterPro" id="IPR050987">
    <property type="entry name" value="AtrR-like"/>
</dbReference>
<evidence type="ECO:0000256" key="5">
    <source>
        <dbReference type="ARBA" id="ARBA00023242"/>
    </source>
</evidence>
<feature type="domain" description="Xylanolytic transcriptional activator regulatory" evidence="6">
    <location>
        <begin position="140"/>
        <end position="209"/>
    </location>
</feature>
<evidence type="ECO:0000313" key="7">
    <source>
        <dbReference type="EMBL" id="KAG4423926.1"/>
    </source>
</evidence>
<keyword evidence="4" id="KW-0804">Transcription</keyword>
<dbReference type="GO" id="GO:0008270">
    <property type="term" value="F:zinc ion binding"/>
    <property type="evidence" value="ECO:0007669"/>
    <property type="project" value="InterPro"/>
</dbReference>
<organism evidence="7 8">
    <name type="scientific">Cadophora malorum</name>
    <dbReference type="NCBI Taxonomy" id="108018"/>
    <lineage>
        <taxon>Eukaryota</taxon>
        <taxon>Fungi</taxon>
        <taxon>Dikarya</taxon>
        <taxon>Ascomycota</taxon>
        <taxon>Pezizomycotina</taxon>
        <taxon>Leotiomycetes</taxon>
        <taxon>Helotiales</taxon>
        <taxon>Ploettnerulaceae</taxon>
        <taxon>Cadophora</taxon>
    </lineage>
</organism>
<evidence type="ECO:0000259" key="6">
    <source>
        <dbReference type="SMART" id="SM00906"/>
    </source>
</evidence>
<dbReference type="Proteomes" id="UP000664132">
    <property type="component" value="Unassembled WGS sequence"/>
</dbReference>
<evidence type="ECO:0000256" key="3">
    <source>
        <dbReference type="ARBA" id="ARBA00023125"/>
    </source>
</evidence>
<name>A0A8H7WFG7_9HELO</name>
<dbReference type="GO" id="GO:0006351">
    <property type="term" value="P:DNA-templated transcription"/>
    <property type="evidence" value="ECO:0007669"/>
    <property type="project" value="InterPro"/>
</dbReference>
<dbReference type="GO" id="GO:0003677">
    <property type="term" value="F:DNA binding"/>
    <property type="evidence" value="ECO:0007669"/>
    <property type="project" value="UniProtKB-KW"/>
</dbReference>
<dbReference type="SMART" id="SM00906">
    <property type="entry name" value="Fungal_trans"/>
    <property type="match status" value="1"/>
</dbReference>
<gene>
    <name evidence="7" type="ORF">IFR04_002921</name>
</gene>
<dbReference type="AlphaFoldDB" id="A0A8H7WFG7"/>
<dbReference type="OrthoDB" id="39175at2759"/>
<keyword evidence="2" id="KW-0805">Transcription regulation</keyword>
<keyword evidence="5" id="KW-0539">Nucleus</keyword>
<dbReference type="InterPro" id="IPR007219">
    <property type="entry name" value="XnlR_reg_dom"/>
</dbReference>
<sequence>MNRTTNPSESVVGFTRPSSPVQISDESAKLYIEAYFNQVHPIYPFLNRSDFESRAFNPNRDQLLKDSTAFCALYHTVLALGCQYQDGGTFDPGKGTAWKLFQVSLGLLTDVLVPKEALMNMQAIISMAIFAHNSSCLQIGNMLTAEAARIAQLLGFNKAICQEENEATCHRTFWVVYILEKTMCFACSKASILSDFDIGCPIPEAPEAVFQGFDWFFIMARFSRLISRAYETLFSISATLNSTETTYANIDAIRDDLERWRMSIPEAFRPGVTFQMKHFPDHVSMAIAVRIRYHYESIIIALSRKTLHVEGENATARRSDSKNTLMNAARTVIELTRYIDTEAHAPIWFIGSMPLSALFILFDFVVHNPTHPETKSNLSLLGVAAGYFCRLEYASKGSLPSSLLSDFAAIARQYVDDLEASANIRAEVRDVANMEPVPMQSQTMMGDIESRNPSSSVDSSFSYTEALAIDPPSVESLSYPINDMPLSMVGGLPEHLDIVDLFDNIMVDYQWPVAWEGGQHQGMA</sequence>
<proteinExistence type="predicted"/>
<keyword evidence="8" id="KW-1185">Reference proteome</keyword>
<dbReference type="CDD" id="cd12148">
    <property type="entry name" value="fungal_TF_MHR"/>
    <property type="match status" value="1"/>
</dbReference>
<dbReference type="GO" id="GO:0003700">
    <property type="term" value="F:DNA-binding transcription factor activity"/>
    <property type="evidence" value="ECO:0007669"/>
    <property type="project" value="InterPro"/>
</dbReference>
<dbReference type="PANTHER" id="PTHR46910:SF37">
    <property type="entry name" value="ZN(II)2CYS6 TRANSCRIPTION FACTOR (EUROFUNG)"/>
    <property type="match status" value="1"/>
</dbReference>
<dbReference type="GO" id="GO:0005634">
    <property type="term" value="C:nucleus"/>
    <property type="evidence" value="ECO:0007669"/>
    <property type="project" value="UniProtKB-SubCell"/>
</dbReference>
<protein>
    <recommendedName>
        <fullName evidence="6">Xylanolytic transcriptional activator regulatory domain-containing protein</fullName>
    </recommendedName>
</protein>
<keyword evidence="3" id="KW-0238">DNA-binding</keyword>
<comment type="caution">
    <text evidence="7">The sequence shown here is derived from an EMBL/GenBank/DDBJ whole genome shotgun (WGS) entry which is preliminary data.</text>
</comment>
<comment type="subcellular location">
    <subcellularLocation>
        <location evidence="1">Nucleus</location>
    </subcellularLocation>
</comment>
<evidence type="ECO:0000256" key="1">
    <source>
        <dbReference type="ARBA" id="ARBA00004123"/>
    </source>
</evidence>
<reference evidence="7" key="1">
    <citation type="submission" date="2021-02" db="EMBL/GenBank/DDBJ databases">
        <title>Genome sequence Cadophora malorum strain M34.</title>
        <authorList>
            <person name="Stefanovic E."/>
            <person name="Vu D."/>
            <person name="Scully C."/>
            <person name="Dijksterhuis J."/>
            <person name="Roader J."/>
            <person name="Houbraken J."/>
        </authorList>
    </citation>
    <scope>NUCLEOTIDE SEQUENCE</scope>
    <source>
        <strain evidence="7">M34</strain>
    </source>
</reference>